<protein>
    <recommendedName>
        <fullName evidence="3">HPr kinase</fullName>
    </recommendedName>
</protein>
<dbReference type="AlphaFoldDB" id="J1AP73"/>
<dbReference type="HOGENOM" id="CLU_768621_0_0_2"/>
<dbReference type="SUPFAM" id="SSF53795">
    <property type="entry name" value="PEP carboxykinase-like"/>
    <property type="match status" value="1"/>
</dbReference>
<gene>
    <name evidence="1" type="ORF">Metli_0754</name>
</gene>
<dbReference type="Proteomes" id="UP000005095">
    <property type="component" value="Chromosome"/>
</dbReference>
<dbReference type="RefSeq" id="WP_004038153.1">
    <property type="nucleotide sequence ID" value="NZ_CM001555.1"/>
</dbReference>
<keyword evidence="2" id="KW-1185">Reference proteome</keyword>
<evidence type="ECO:0000313" key="2">
    <source>
        <dbReference type="Proteomes" id="UP000005095"/>
    </source>
</evidence>
<evidence type="ECO:0008006" key="3">
    <source>
        <dbReference type="Google" id="ProtNLM"/>
    </source>
</evidence>
<accession>J1AP73</accession>
<evidence type="ECO:0000313" key="1">
    <source>
        <dbReference type="EMBL" id="EJG06718.1"/>
    </source>
</evidence>
<sequence length="343" mass="39865">MSEQELEYCIHDLLSFRVQKKSQPWIHSSIREEYQNFLSNASSDPALTVTIGDFHPDCTGCTILDNIFHIKKDYIYCEDSYKRAQWKFELTGLERGHTQLKISGNYFAKYIIPGFLIDPIITYKLNELGCSLVHGSAVCNNHGTHLFTAQGGGGKTSTALYATERGCQFMGDNFIIVRKGHAMPYLSPLNIFSFNMLPYLERNIPWQIRLGYHMRNMLFPLTGLQMVTKINPTDIDIYSPSIPSPLRTICMLVPHERFSSSKIDINELVRRMAFNLRVDFSFFTKYIMQYSFIYPQSSLAKYWDTYEENLMCNLQNISDSSYRIEVPQKYDLNVFEKIWELIE</sequence>
<proteinExistence type="predicted"/>
<name>J1AP73_9EURY</name>
<dbReference type="STRING" id="28892.Metli_0754"/>
<organism evidence="1 2">
    <name type="scientific">Methanofollis liminatans DSM 4140</name>
    <dbReference type="NCBI Taxonomy" id="28892"/>
    <lineage>
        <taxon>Archaea</taxon>
        <taxon>Methanobacteriati</taxon>
        <taxon>Methanobacteriota</taxon>
        <taxon>Stenosarchaea group</taxon>
        <taxon>Methanomicrobia</taxon>
        <taxon>Methanomicrobiales</taxon>
        <taxon>Methanomicrobiaceae</taxon>
        <taxon>Methanofollis</taxon>
    </lineage>
</organism>
<dbReference type="OrthoDB" id="94775at2157"/>
<dbReference type="EMBL" id="CM001555">
    <property type="protein sequence ID" value="EJG06718.1"/>
    <property type="molecule type" value="Genomic_DNA"/>
</dbReference>
<reference evidence="1 2" key="1">
    <citation type="submission" date="2011-08" db="EMBL/GenBank/DDBJ databases">
        <title>The complete genome of Methanofollis liminatans DSM 4140.</title>
        <authorList>
            <consortium name="US DOE Joint Genome Institute (JGI-PGF)"/>
            <person name="Lucas S."/>
            <person name="Han J."/>
            <person name="Lapidus A."/>
            <person name="Bruce D."/>
            <person name="Goodwin L."/>
            <person name="Pitluck S."/>
            <person name="Peters L."/>
            <person name="Kyrpides N."/>
            <person name="Mavromatis K."/>
            <person name="Ivanova N."/>
            <person name="Mikhailova N."/>
            <person name="Lu M."/>
            <person name="Detter J.C."/>
            <person name="Tapia R."/>
            <person name="Han C."/>
            <person name="Land M."/>
            <person name="Hauser L."/>
            <person name="Markowitz V."/>
            <person name="Cheng J.-F."/>
            <person name="Hugenholtz P."/>
            <person name="Woyke T."/>
            <person name="Wu D."/>
            <person name="Spring S."/>
            <person name="Schuler E."/>
            <person name="Brambilla E."/>
            <person name="Klenk H.-P."/>
            <person name="Eisen J.A."/>
        </authorList>
    </citation>
    <scope>NUCLEOTIDE SEQUENCE [LARGE SCALE GENOMIC DNA]</scope>
    <source>
        <strain evidence="1 2">DSM 4140</strain>
    </source>
</reference>